<dbReference type="Proteomes" id="UP000184096">
    <property type="component" value="Chromosome I"/>
</dbReference>
<dbReference type="InterPro" id="IPR011006">
    <property type="entry name" value="CheY-like_superfamily"/>
</dbReference>
<feature type="modified residue" description="4-aspartylphosphate" evidence="2">
    <location>
        <position position="52"/>
    </location>
</feature>
<name>A0A1M7UJW6_9BRAD</name>
<protein>
    <submittedName>
        <fullName evidence="4">Response regulator receiver domain-containing protein</fullName>
    </submittedName>
</protein>
<dbReference type="Pfam" id="PF00072">
    <property type="entry name" value="Response_reg"/>
    <property type="match status" value="1"/>
</dbReference>
<dbReference type="SUPFAM" id="SSF52172">
    <property type="entry name" value="CheY-like"/>
    <property type="match status" value="1"/>
</dbReference>
<evidence type="ECO:0000256" key="1">
    <source>
        <dbReference type="ARBA" id="ARBA00022553"/>
    </source>
</evidence>
<evidence type="ECO:0000259" key="3">
    <source>
        <dbReference type="PROSITE" id="PS50110"/>
    </source>
</evidence>
<feature type="domain" description="Response regulatory" evidence="3">
    <location>
        <begin position="3"/>
        <end position="124"/>
    </location>
</feature>
<dbReference type="Gene3D" id="3.40.50.2300">
    <property type="match status" value="1"/>
</dbReference>
<dbReference type="InterPro" id="IPR050595">
    <property type="entry name" value="Bact_response_regulator"/>
</dbReference>
<evidence type="ECO:0000313" key="4">
    <source>
        <dbReference type="EMBL" id="SHN83302.1"/>
    </source>
</evidence>
<dbReference type="AlphaFoldDB" id="A0A1M7UJW6"/>
<dbReference type="PANTHER" id="PTHR44591:SF23">
    <property type="entry name" value="CHEY SUBFAMILY"/>
    <property type="match status" value="1"/>
</dbReference>
<evidence type="ECO:0000313" key="5">
    <source>
        <dbReference type="Proteomes" id="UP000184096"/>
    </source>
</evidence>
<dbReference type="PROSITE" id="PS50110">
    <property type="entry name" value="RESPONSE_REGULATORY"/>
    <property type="match status" value="1"/>
</dbReference>
<keyword evidence="1 2" id="KW-0597">Phosphoprotein</keyword>
<reference evidence="5" key="1">
    <citation type="submission" date="2016-11" db="EMBL/GenBank/DDBJ databases">
        <authorList>
            <person name="Varghese N."/>
            <person name="Submissions S."/>
        </authorList>
    </citation>
    <scope>NUCLEOTIDE SEQUENCE [LARGE SCALE GENOMIC DNA]</scope>
    <source>
        <strain evidence="5">GAS401</strain>
    </source>
</reference>
<dbReference type="SMART" id="SM00448">
    <property type="entry name" value="REC"/>
    <property type="match status" value="1"/>
</dbReference>
<dbReference type="OrthoDB" id="5456285at2"/>
<gene>
    <name evidence="4" type="ORF">SAMN05444170_5461</name>
</gene>
<evidence type="ECO:0000256" key="2">
    <source>
        <dbReference type="PROSITE-ProRule" id="PRU00169"/>
    </source>
</evidence>
<proteinExistence type="predicted"/>
<organism evidence="4 5">
    <name type="scientific">Bradyrhizobium erythrophlei</name>
    <dbReference type="NCBI Taxonomy" id="1437360"/>
    <lineage>
        <taxon>Bacteria</taxon>
        <taxon>Pseudomonadati</taxon>
        <taxon>Pseudomonadota</taxon>
        <taxon>Alphaproteobacteria</taxon>
        <taxon>Hyphomicrobiales</taxon>
        <taxon>Nitrobacteraceae</taxon>
        <taxon>Bradyrhizobium</taxon>
    </lineage>
</organism>
<dbReference type="RefSeq" id="WP_072826456.1">
    <property type="nucleotide sequence ID" value="NZ_LT670849.1"/>
</dbReference>
<accession>A0A1M7UJW6</accession>
<dbReference type="PANTHER" id="PTHR44591">
    <property type="entry name" value="STRESS RESPONSE REGULATOR PROTEIN 1"/>
    <property type="match status" value="1"/>
</dbReference>
<dbReference type="GO" id="GO:0000160">
    <property type="term" value="P:phosphorelay signal transduction system"/>
    <property type="evidence" value="ECO:0007669"/>
    <property type="project" value="InterPro"/>
</dbReference>
<sequence>MASILVIDDDRAVLTTMKILLERASHTVEAVDNSRTGLQLIEKQGFDLLIVDIFMPGMDGFETMKQVHQSRPDMPVIVISGQQFSLASEHAPDFLHMATRLGAVSSLQKPFKPSELLAVVNGSLSSSQVLPGLHGKVPAGIPSERQ</sequence>
<keyword evidence="5" id="KW-1185">Reference proteome</keyword>
<dbReference type="InterPro" id="IPR001789">
    <property type="entry name" value="Sig_transdc_resp-reg_receiver"/>
</dbReference>
<dbReference type="EMBL" id="LT670849">
    <property type="protein sequence ID" value="SHN83302.1"/>
    <property type="molecule type" value="Genomic_DNA"/>
</dbReference>